<evidence type="ECO:0000313" key="3">
    <source>
        <dbReference type="Proteomes" id="UP000230423"/>
    </source>
</evidence>
<dbReference type="PANTHER" id="PTHR22744:SF17">
    <property type="entry name" value="BTB DOMAIN-CONTAINING PROTEIN"/>
    <property type="match status" value="1"/>
</dbReference>
<protein>
    <recommendedName>
        <fullName evidence="1">BTB domain-containing protein</fullName>
    </recommendedName>
</protein>
<dbReference type="Pfam" id="PF00651">
    <property type="entry name" value="BTB"/>
    <property type="match status" value="2"/>
</dbReference>
<evidence type="ECO:0000313" key="2">
    <source>
        <dbReference type="EMBL" id="PIO76836.1"/>
    </source>
</evidence>
<accession>A0A2G9V355</accession>
<proteinExistence type="predicted"/>
<reference evidence="2" key="1">
    <citation type="submission" date="2015-09" db="EMBL/GenBank/DDBJ databases">
        <title>Draft genome of the parasitic nematode Teladorsagia circumcincta isolate WARC Sus (inbred).</title>
        <authorList>
            <person name="Mitreva M."/>
        </authorList>
    </citation>
    <scope>NUCLEOTIDE SEQUENCE [LARGE SCALE GENOMIC DNA]</scope>
    <source>
        <strain evidence="2">S</strain>
    </source>
</reference>
<dbReference type="InterPro" id="IPR000210">
    <property type="entry name" value="BTB/POZ_dom"/>
</dbReference>
<feature type="domain" description="BTB" evidence="1">
    <location>
        <begin position="114"/>
        <end position="187"/>
    </location>
</feature>
<dbReference type="EMBL" id="KZ345027">
    <property type="protein sequence ID" value="PIO76836.1"/>
    <property type="molecule type" value="Genomic_DNA"/>
</dbReference>
<keyword evidence="3" id="KW-1185">Reference proteome</keyword>
<sequence>MSRDEQFNIVRIGTRNDDEQKVEQELSARRHTALLDGGSAAPADGVVGWTIGGWVVGWKEEAEYSTLYILTAIRNRFAVFATPRPRTPVEGPAGPSIDVTIDFTRPDGQRTRPLLVENKRLYVDEHYISVWSPVLRAWCVECPDRELILANVQYDHVVEMLECIHPTYKSVDDQSVHILLPLAYDYQERVYCSSSSVEEIFCPCSHEELKAFLMAIHPPQLRLNEQNIGPVLMAACKMESPALLKKCAMMLLAQHTQASSSR</sequence>
<dbReference type="PANTHER" id="PTHR22744">
    <property type="entry name" value="HELIX LOOP HELIX PROTEIN 21-RELATED"/>
    <property type="match status" value="1"/>
</dbReference>
<dbReference type="AlphaFoldDB" id="A0A2G9V355"/>
<name>A0A2G9V355_TELCI</name>
<gene>
    <name evidence="2" type="ORF">TELCIR_01081</name>
</gene>
<organism evidence="2 3">
    <name type="scientific">Teladorsagia circumcincta</name>
    <name type="common">Brown stomach worm</name>
    <name type="synonym">Ostertagia circumcincta</name>
    <dbReference type="NCBI Taxonomy" id="45464"/>
    <lineage>
        <taxon>Eukaryota</taxon>
        <taxon>Metazoa</taxon>
        <taxon>Ecdysozoa</taxon>
        <taxon>Nematoda</taxon>
        <taxon>Chromadorea</taxon>
        <taxon>Rhabditida</taxon>
        <taxon>Rhabditina</taxon>
        <taxon>Rhabditomorpha</taxon>
        <taxon>Strongyloidea</taxon>
        <taxon>Trichostrongylidae</taxon>
        <taxon>Teladorsagia</taxon>
    </lineage>
</organism>
<evidence type="ECO:0000259" key="1">
    <source>
        <dbReference type="Pfam" id="PF00651"/>
    </source>
</evidence>
<dbReference type="Proteomes" id="UP000230423">
    <property type="component" value="Unassembled WGS sequence"/>
</dbReference>
<feature type="domain" description="BTB" evidence="1">
    <location>
        <begin position="196"/>
        <end position="253"/>
    </location>
</feature>
<dbReference type="OrthoDB" id="437903at2759"/>